<reference evidence="1 2" key="1">
    <citation type="submission" date="2015-08" db="EMBL/GenBank/DDBJ databases">
        <title>Complete genome sequence of Rufibacter tibetensis strain 1351t, a radiation-resistant bacterium from tibet plateau.</title>
        <authorList>
            <person name="Dai J."/>
        </authorList>
    </citation>
    <scope>NUCLEOTIDE SEQUENCE [LARGE SCALE GENOMIC DNA]</scope>
    <source>
        <strain evidence="1 2">1351</strain>
    </source>
</reference>
<dbReference type="PATRIC" id="fig|512763.3.peg.2072"/>
<protein>
    <submittedName>
        <fullName evidence="1">Uncharacterized protein</fullName>
    </submittedName>
</protein>
<sequence>MTDTLELENVLSKHSLSPLKYQHKKNPLFQGFFCKGSLETEDECIGGSRRSFQRKMDAST</sequence>
<dbReference type="Proteomes" id="UP000061382">
    <property type="component" value="Chromosome"/>
</dbReference>
<dbReference type="AlphaFoldDB" id="A0A0P0CV12"/>
<name>A0A0P0CV12_9BACT</name>
<dbReference type="EMBL" id="CP012643">
    <property type="protein sequence ID" value="ALI99149.1"/>
    <property type="molecule type" value="Genomic_DNA"/>
</dbReference>
<proteinExistence type="predicted"/>
<organism evidence="1 2">
    <name type="scientific">Rufibacter tibetensis</name>
    <dbReference type="NCBI Taxonomy" id="512763"/>
    <lineage>
        <taxon>Bacteria</taxon>
        <taxon>Pseudomonadati</taxon>
        <taxon>Bacteroidota</taxon>
        <taxon>Cytophagia</taxon>
        <taxon>Cytophagales</taxon>
        <taxon>Hymenobacteraceae</taxon>
        <taxon>Rufibacter</taxon>
    </lineage>
</organism>
<gene>
    <name evidence="1" type="ORF">DC20_09385</name>
</gene>
<evidence type="ECO:0000313" key="2">
    <source>
        <dbReference type="Proteomes" id="UP000061382"/>
    </source>
</evidence>
<accession>A0A0P0CV12</accession>
<keyword evidence="2" id="KW-1185">Reference proteome</keyword>
<evidence type="ECO:0000313" key="1">
    <source>
        <dbReference type="EMBL" id="ALI99149.1"/>
    </source>
</evidence>
<dbReference type="KEGG" id="rti:DC20_09385"/>